<feature type="signal peptide" evidence="1">
    <location>
        <begin position="1"/>
        <end position="24"/>
    </location>
</feature>
<proteinExistence type="predicted"/>
<dbReference type="EMBL" id="MCGN01000002">
    <property type="protein sequence ID" value="ORZ01667.1"/>
    <property type="molecule type" value="Genomic_DNA"/>
</dbReference>
<gene>
    <name evidence="2" type="ORF">BCR43DRAFT_187831</name>
    <name evidence="3" type="ORF">BCR43DRAFT_187859</name>
</gene>
<feature type="chain" id="PRO_5036312214" description="Secreted protein" evidence="1">
    <location>
        <begin position="25"/>
        <end position="146"/>
    </location>
</feature>
<dbReference type="Proteomes" id="UP000242180">
    <property type="component" value="Unassembled WGS sequence"/>
</dbReference>
<dbReference type="AlphaFoldDB" id="A0A1X2HQP0"/>
<dbReference type="EMBL" id="MCGN01000002">
    <property type="protein sequence ID" value="ORZ01666.1"/>
    <property type="molecule type" value="Genomic_DNA"/>
</dbReference>
<sequence>MGFVAVLCWLPVLLLAGNLEFGWGEKRSLRNLSISAFVRTGSFSCSCFVRSTYQSCIFYVPTRDGIFRCTMHDGRSPQWVDVGAAMIWSLLSTALNEFWNSVIHMLKLQVGNCLGGDLYRSCCLGSCLCHCRRIIWLLIVYAEYIV</sequence>
<protein>
    <recommendedName>
        <fullName evidence="5">Secreted protein</fullName>
    </recommendedName>
</protein>
<keyword evidence="1" id="KW-0732">Signal</keyword>
<reference evidence="3 4" key="1">
    <citation type="submission" date="2016-07" db="EMBL/GenBank/DDBJ databases">
        <title>Pervasive Adenine N6-methylation of Active Genes in Fungi.</title>
        <authorList>
            <consortium name="DOE Joint Genome Institute"/>
            <person name="Mondo S.J."/>
            <person name="Dannebaum R.O."/>
            <person name="Kuo R.C."/>
            <person name="Labutti K."/>
            <person name="Haridas S."/>
            <person name="Kuo A."/>
            <person name="Salamov A."/>
            <person name="Ahrendt S.R."/>
            <person name="Lipzen A."/>
            <person name="Sullivan W."/>
            <person name="Andreopoulos W.B."/>
            <person name="Clum A."/>
            <person name="Lindquist E."/>
            <person name="Daum C."/>
            <person name="Ramamoorthy G.K."/>
            <person name="Gryganskyi A."/>
            <person name="Culley D."/>
            <person name="Magnuson J.K."/>
            <person name="James T.Y."/>
            <person name="O'Malley M.A."/>
            <person name="Stajich J.E."/>
            <person name="Spatafora J.W."/>
            <person name="Visel A."/>
            <person name="Grigoriev I.V."/>
        </authorList>
    </citation>
    <scope>NUCLEOTIDE SEQUENCE [LARGE SCALE GENOMIC DNA]</scope>
    <source>
        <strain evidence="3 4">NRRL 2496</strain>
    </source>
</reference>
<evidence type="ECO:0000313" key="4">
    <source>
        <dbReference type="Proteomes" id="UP000242180"/>
    </source>
</evidence>
<keyword evidence="4" id="KW-1185">Reference proteome</keyword>
<comment type="caution">
    <text evidence="3">The sequence shown here is derived from an EMBL/GenBank/DDBJ whole genome shotgun (WGS) entry which is preliminary data.</text>
</comment>
<evidence type="ECO:0000313" key="2">
    <source>
        <dbReference type="EMBL" id="ORZ01666.1"/>
    </source>
</evidence>
<evidence type="ECO:0000313" key="3">
    <source>
        <dbReference type="EMBL" id="ORZ01667.1"/>
    </source>
</evidence>
<dbReference type="InParanoid" id="A0A1X2HQP0"/>
<evidence type="ECO:0008006" key="5">
    <source>
        <dbReference type="Google" id="ProtNLM"/>
    </source>
</evidence>
<evidence type="ECO:0000256" key="1">
    <source>
        <dbReference type="SAM" id="SignalP"/>
    </source>
</evidence>
<organism evidence="3 4">
    <name type="scientific">Syncephalastrum racemosum</name>
    <name type="common">Filamentous fungus</name>
    <dbReference type="NCBI Taxonomy" id="13706"/>
    <lineage>
        <taxon>Eukaryota</taxon>
        <taxon>Fungi</taxon>
        <taxon>Fungi incertae sedis</taxon>
        <taxon>Mucoromycota</taxon>
        <taxon>Mucoromycotina</taxon>
        <taxon>Mucoromycetes</taxon>
        <taxon>Mucorales</taxon>
        <taxon>Syncephalastraceae</taxon>
        <taxon>Syncephalastrum</taxon>
    </lineage>
</organism>
<name>A0A1X2HQP0_SYNRA</name>
<accession>A0A1X2HQP0</accession>